<keyword evidence="8" id="KW-0448">Lipopolysaccharide biosynthesis</keyword>
<dbReference type="EC" id="2.5.1.55" evidence="8"/>
<dbReference type="NCBIfam" id="NF003543">
    <property type="entry name" value="PRK05198.1"/>
    <property type="match status" value="1"/>
</dbReference>
<dbReference type="Gene3D" id="3.20.20.70">
    <property type="entry name" value="Aldolase class I"/>
    <property type="match status" value="1"/>
</dbReference>
<comment type="catalytic activity">
    <reaction evidence="7 8">
        <text>D-arabinose 5-phosphate + phosphoenolpyruvate + H2O = 3-deoxy-alpha-D-manno-2-octulosonate-8-phosphate + phosphate</text>
        <dbReference type="Rhea" id="RHEA:14053"/>
        <dbReference type="ChEBI" id="CHEBI:15377"/>
        <dbReference type="ChEBI" id="CHEBI:43474"/>
        <dbReference type="ChEBI" id="CHEBI:57693"/>
        <dbReference type="ChEBI" id="CHEBI:58702"/>
        <dbReference type="ChEBI" id="CHEBI:85985"/>
        <dbReference type="EC" id="2.5.1.55"/>
    </reaction>
</comment>
<evidence type="ECO:0000259" key="9">
    <source>
        <dbReference type="Pfam" id="PF00793"/>
    </source>
</evidence>
<gene>
    <name evidence="8 10" type="primary">kdsA</name>
    <name evidence="10" type="ORF">PDESU_00611</name>
</gene>
<dbReference type="GO" id="GO:0008676">
    <property type="term" value="F:3-deoxy-8-phosphooctulonate synthase activity"/>
    <property type="evidence" value="ECO:0007669"/>
    <property type="project" value="UniProtKB-UniRule"/>
</dbReference>
<dbReference type="RefSeq" id="WP_136077761.1">
    <property type="nucleotide sequence ID" value="NZ_CAAHFG010000001.1"/>
</dbReference>
<comment type="pathway">
    <text evidence="3 8">Carbohydrate biosynthesis; 3-deoxy-D-manno-octulosonate biosynthesis; 3-deoxy-D-manno-octulosonate from D-ribulose 5-phosphate: step 2/3.</text>
</comment>
<evidence type="ECO:0000256" key="1">
    <source>
        <dbReference type="ARBA" id="ARBA00004496"/>
    </source>
</evidence>
<dbReference type="InterPro" id="IPR013785">
    <property type="entry name" value="Aldolase_TIM"/>
</dbReference>
<comment type="subcellular location">
    <subcellularLocation>
        <location evidence="1 8">Cytoplasm</location>
    </subcellularLocation>
</comment>
<dbReference type="UniPathway" id="UPA00030"/>
<sequence length="271" mass="29202">MTKTINVNGVKFGGKNPLAMIAGPCVIESREGCMAIADKLVKLSKKQNIPFVFKASYDKANRTSIHSYRGPGIEQGLEILAEIREKYNVPVLTDVHSVEEIKIASKVVDIIQLPAFLIRQTDIVVAAGESGAVVNVKKAQFAAPWDMANVVKKIESTGNTKIMLTERGASFGYNTLVADMRSLIIMGEMGYPVIFDATHSVQSPGGQGDTSGGDGRYAPYLAKAAAAVGVDGMFIETHPNPAEALSDGPNMIPTKDLPKLWKKLDAIDRIR</sequence>
<dbReference type="GO" id="GO:0019294">
    <property type="term" value="P:keto-3-deoxy-D-manno-octulosonic acid biosynthetic process"/>
    <property type="evidence" value="ECO:0007669"/>
    <property type="project" value="UniProtKB-UniRule"/>
</dbReference>
<dbReference type="NCBIfam" id="TIGR01362">
    <property type="entry name" value="KDO8P_synth"/>
    <property type="match status" value="1"/>
</dbReference>
<evidence type="ECO:0000256" key="2">
    <source>
        <dbReference type="ARBA" id="ARBA00004756"/>
    </source>
</evidence>
<dbReference type="UniPathway" id="UPA00357">
    <property type="reaction ID" value="UER00474"/>
</dbReference>
<evidence type="ECO:0000256" key="3">
    <source>
        <dbReference type="ARBA" id="ARBA00004845"/>
    </source>
</evidence>
<name>A0A6C2TXJ7_PONDE</name>
<organism evidence="10 11">
    <name type="scientific">Pontiella desulfatans</name>
    <dbReference type="NCBI Taxonomy" id="2750659"/>
    <lineage>
        <taxon>Bacteria</taxon>
        <taxon>Pseudomonadati</taxon>
        <taxon>Kiritimatiellota</taxon>
        <taxon>Kiritimatiellia</taxon>
        <taxon>Kiritimatiellales</taxon>
        <taxon>Pontiellaceae</taxon>
        <taxon>Pontiella</taxon>
    </lineage>
</organism>
<accession>A0A6C2TXJ7</accession>
<dbReference type="AlphaFoldDB" id="A0A6C2TXJ7"/>
<keyword evidence="6 8" id="KW-0808">Transferase</keyword>
<dbReference type="InterPro" id="IPR006218">
    <property type="entry name" value="DAHP1/KDSA"/>
</dbReference>
<dbReference type="Proteomes" id="UP000366872">
    <property type="component" value="Unassembled WGS sequence"/>
</dbReference>
<evidence type="ECO:0000256" key="5">
    <source>
        <dbReference type="ARBA" id="ARBA00022490"/>
    </source>
</evidence>
<evidence type="ECO:0000256" key="8">
    <source>
        <dbReference type="HAMAP-Rule" id="MF_00056"/>
    </source>
</evidence>
<reference evidence="10 11" key="1">
    <citation type="submission" date="2019-04" db="EMBL/GenBank/DDBJ databases">
        <authorList>
            <person name="Van Vliet M D."/>
        </authorList>
    </citation>
    <scope>NUCLEOTIDE SEQUENCE [LARGE SCALE GENOMIC DNA]</scope>
    <source>
        <strain evidence="10 11">F1</strain>
    </source>
</reference>
<comment type="pathway">
    <text evidence="2">Bacterial outer membrane biogenesis; lipopolysaccharide biosynthesis.</text>
</comment>
<comment type="similarity">
    <text evidence="4 8">Belongs to the KdsA family.</text>
</comment>
<dbReference type="InterPro" id="IPR006269">
    <property type="entry name" value="KDO8P_synthase"/>
</dbReference>
<evidence type="ECO:0000256" key="6">
    <source>
        <dbReference type="ARBA" id="ARBA00022679"/>
    </source>
</evidence>
<dbReference type="GO" id="GO:0005737">
    <property type="term" value="C:cytoplasm"/>
    <property type="evidence" value="ECO:0007669"/>
    <property type="project" value="UniProtKB-SubCell"/>
</dbReference>
<evidence type="ECO:0000256" key="4">
    <source>
        <dbReference type="ARBA" id="ARBA00010499"/>
    </source>
</evidence>
<evidence type="ECO:0000313" key="11">
    <source>
        <dbReference type="Proteomes" id="UP000366872"/>
    </source>
</evidence>
<dbReference type="Pfam" id="PF00793">
    <property type="entry name" value="DAHP_synth_1"/>
    <property type="match status" value="1"/>
</dbReference>
<proteinExistence type="inferred from homology"/>
<dbReference type="SUPFAM" id="SSF51569">
    <property type="entry name" value="Aldolase"/>
    <property type="match status" value="1"/>
</dbReference>
<dbReference type="EMBL" id="CAAHFG010000001">
    <property type="protein sequence ID" value="VGO12061.1"/>
    <property type="molecule type" value="Genomic_DNA"/>
</dbReference>
<protein>
    <recommendedName>
        <fullName evidence="8">2-dehydro-3-deoxyphosphooctonate aldolase</fullName>
        <ecNumber evidence="8">2.5.1.55</ecNumber>
    </recommendedName>
    <alternativeName>
        <fullName evidence="8">3-deoxy-D-manno-octulosonic acid 8-phosphate synthase</fullName>
    </alternativeName>
    <alternativeName>
        <fullName evidence="8">KDO-8-phosphate synthase</fullName>
        <shortName evidence="8">KDO 8-P synthase</shortName>
        <shortName evidence="8">KDOPS</shortName>
    </alternativeName>
    <alternativeName>
        <fullName evidence="8">Phospho-2-dehydro-3-deoxyoctonate aldolase</fullName>
    </alternativeName>
</protein>
<evidence type="ECO:0000313" key="10">
    <source>
        <dbReference type="EMBL" id="VGO12061.1"/>
    </source>
</evidence>
<dbReference type="PANTHER" id="PTHR21057">
    <property type="entry name" value="PHOSPHO-2-DEHYDRO-3-DEOXYHEPTONATE ALDOLASE"/>
    <property type="match status" value="1"/>
</dbReference>
<keyword evidence="11" id="KW-1185">Reference proteome</keyword>
<evidence type="ECO:0000256" key="7">
    <source>
        <dbReference type="ARBA" id="ARBA00049112"/>
    </source>
</evidence>
<feature type="domain" description="DAHP synthetase I/KDSA" evidence="9">
    <location>
        <begin position="8"/>
        <end position="260"/>
    </location>
</feature>
<keyword evidence="5 8" id="KW-0963">Cytoplasm</keyword>
<dbReference type="HAMAP" id="MF_00056">
    <property type="entry name" value="KDO8P_synth"/>
    <property type="match status" value="1"/>
</dbReference>